<feature type="compositionally biased region" description="Polar residues" evidence="1">
    <location>
        <begin position="32"/>
        <end position="43"/>
    </location>
</feature>
<dbReference type="EMBL" id="GL890891">
    <property type="protein sequence ID" value="EGJ32851.1"/>
    <property type="molecule type" value="Genomic_DNA"/>
</dbReference>
<proteinExistence type="predicted"/>
<evidence type="ECO:0000256" key="1">
    <source>
        <dbReference type="SAM" id="MobiDB-lite"/>
    </source>
</evidence>
<organism evidence="2 3">
    <name type="scientific">Moorena producens 3L</name>
    <dbReference type="NCBI Taxonomy" id="489825"/>
    <lineage>
        <taxon>Bacteria</taxon>
        <taxon>Bacillati</taxon>
        <taxon>Cyanobacteriota</taxon>
        <taxon>Cyanophyceae</taxon>
        <taxon>Coleofasciculales</taxon>
        <taxon>Coleofasciculaceae</taxon>
        <taxon>Moorena</taxon>
    </lineage>
</organism>
<sequence>MRRATGTSKRATCIARVTNIASSRARLAVSTGMQTSVRATSTHGARIPPQLIQRN</sequence>
<dbReference type="AlphaFoldDB" id="F4XRD2"/>
<gene>
    <name evidence="2" type="ORF">LYNGBM3L_75310</name>
</gene>
<dbReference type="Proteomes" id="UP000003959">
    <property type="component" value="Unassembled WGS sequence"/>
</dbReference>
<reference evidence="3" key="1">
    <citation type="journal article" date="2011" name="Proc. Natl. Acad. Sci. U.S.A.">
        <title>Genomic insights into the physiology and ecology of the marine filamentous cyanobacterium Lyngbya majuscula.</title>
        <authorList>
            <person name="Jones A.C."/>
            <person name="Monroe E.A."/>
            <person name="Podell S."/>
            <person name="Hess W.R."/>
            <person name="Klages S."/>
            <person name="Esquenazi E."/>
            <person name="Niessen S."/>
            <person name="Hoover H."/>
            <person name="Rothmann M."/>
            <person name="Lasken R.S."/>
            <person name="Yates J.R.III."/>
            <person name="Reinhardt R."/>
            <person name="Kube M."/>
            <person name="Burkart M.D."/>
            <person name="Allen E.E."/>
            <person name="Dorrestein P.C."/>
            <person name="Gerwick W.H."/>
            <person name="Gerwick L."/>
        </authorList>
    </citation>
    <scope>NUCLEOTIDE SEQUENCE [LARGE SCALE GENOMIC DNA]</scope>
    <source>
        <strain evidence="3">3L</strain>
    </source>
</reference>
<keyword evidence="3" id="KW-1185">Reference proteome</keyword>
<evidence type="ECO:0000313" key="3">
    <source>
        <dbReference type="Proteomes" id="UP000003959"/>
    </source>
</evidence>
<protein>
    <submittedName>
        <fullName evidence="2">Uncharacterized protein</fullName>
    </submittedName>
</protein>
<accession>F4XRD2</accession>
<evidence type="ECO:0000313" key="2">
    <source>
        <dbReference type="EMBL" id="EGJ32851.1"/>
    </source>
</evidence>
<dbReference type="HOGENOM" id="CLU_3027353_0_0_3"/>
<feature type="region of interest" description="Disordered" evidence="1">
    <location>
        <begin position="32"/>
        <end position="55"/>
    </location>
</feature>
<name>F4XRD2_9CYAN</name>